<gene>
    <name evidence="9 10" type="primary">kdpA</name>
    <name evidence="10" type="ORF">MOP44_07455</name>
</gene>
<dbReference type="Proteomes" id="UP001059380">
    <property type="component" value="Chromosome"/>
</dbReference>
<dbReference type="PANTHER" id="PTHR30607">
    <property type="entry name" value="POTASSIUM-TRANSPORTING ATPASE A CHAIN"/>
    <property type="match status" value="1"/>
</dbReference>
<reference evidence="10" key="1">
    <citation type="submission" date="2021-04" db="EMBL/GenBank/DDBJ databases">
        <title>Phylogenetic analysis of Acidobacteriaceae.</title>
        <authorList>
            <person name="Qiu L."/>
            <person name="Zhang Q."/>
        </authorList>
    </citation>
    <scope>NUCLEOTIDE SEQUENCE</scope>
    <source>
        <strain evidence="10">DSM 25168</strain>
    </source>
</reference>
<comment type="function">
    <text evidence="9">Part of the high-affinity ATP-driven potassium transport (or Kdp) system, which catalyzes the hydrolysis of ATP coupled with the electrogenic transport of potassium into the cytoplasm. This subunit binds the extracellular potassium ions and delivers the ions to the membrane domain of KdpB through an intramembrane tunnel.</text>
</comment>
<dbReference type="NCBIfam" id="TIGR00680">
    <property type="entry name" value="kdpA"/>
    <property type="match status" value="1"/>
</dbReference>
<dbReference type="KEGG" id="orp:MOP44_07455"/>
<feature type="transmembrane region" description="Helical" evidence="9">
    <location>
        <begin position="143"/>
        <end position="165"/>
    </location>
</feature>
<dbReference type="GO" id="GO:0005886">
    <property type="term" value="C:plasma membrane"/>
    <property type="evidence" value="ECO:0007669"/>
    <property type="project" value="UniProtKB-SubCell"/>
</dbReference>
<evidence type="ECO:0000313" key="10">
    <source>
        <dbReference type="EMBL" id="UWZ85772.1"/>
    </source>
</evidence>
<feature type="transmembrane region" description="Helical" evidence="9">
    <location>
        <begin position="392"/>
        <end position="417"/>
    </location>
</feature>
<dbReference type="Pfam" id="PF03814">
    <property type="entry name" value="KdpA"/>
    <property type="match status" value="1"/>
</dbReference>
<evidence type="ECO:0000256" key="5">
    <source>
        <dbReference type="ARBA" id="ARBA00022958"/>
    </source>
</evidence>
<keyword evidence="3 9" id="KW-0633">Potassium transport</keyword>
<evidence type="ECO:0000256" key="8">
    <source>
        <dbReference type="ARBA" id="ARBA00023136"/>
    </source>
</evidence>
<dbReference type="PIRSF" id="PIRSF001294">
    <property type="entry name" value="K_ATPaseA"/>
    <property type="match status" value="1"/>
</dbReference>
<evidence type="ECO:0000256" key="1">
    <source>
        <dbReference type="ARBA" id="ARBA00022448"/>
    </source>
</evidence>
<evidence type="ECO:0000313" key="11">
    <source>
        <dbReference type="Proteomes" id="UP001059380"/>
    </source>
</evidence>
<comment type="subcellular location">
    <subcellularLocation>
        <location evidence="9">Cell membrane</location>
        <topology evidence="9">Multi-pass membrane protein</topology>
    </subcellularLocation>
</comment>
<dbReference type="GO" id="GO:0008556">
    <property type="term" value="F:P-type potassium transmembrane transporter activity"/>
    <property type="evidence" value="ECO:0007669"/>
    <property type="project" value="InterPro"/>
</dbReference>
<feature type="transmembrane region" description="Helical" evidence="9">
    <location>
        <begin position="296"/>
        <end position="316"/>
    </location>
</feature>
<accession>A0A9J7BSB6</accession>
<dbReference type="RefSeq" id="WP_260795372.1">
    <property type="nucleotide sequence ID" value="NZ_CP093313.1"/>
</dbReference>
<evidence type="ECO:0000256" key="2">
    <source>
        <dbReference type="ARBA" id="ARBA00022475"/>
    </source>
</evidence>
<evidence type="ECO:0000256" key="7">
    <source>
        <dbReference type="ARBA" id="ARBA00023065"/>
    </source>
</evidence>
<keyword evidence="7 9" id="KW-0406">Ion transport</keyword>
<dbReference type="AlphaFoldDB" id="A0A9J7BSB6"/>
<dbReference type="HAMAP" id="MF_00275">
    <property type="entry name" value="KdpA"/>
    <property type="match status" value="1"/>
</dbReference>
<keyword evidence="4 9" id="KW-0812">Transmembrane</keyword>
<feature type="transmembrane region" description="Helical" evidence="9">
    <location>
        <begin position="552"/>
        <end position="576"/>
    </location>
</feature>
<keyword evidence="1 9" id="KW-0813">Transport</keyword>
<comment type="subunit">
    <text evidence="9">The system is composed of three essential subunits: KdpA, KdpB and KdpC.</text>
</comment>
<keyword evidence="5 9" id="KW-0630">Potassium</keyword>
<keyword evidence="8 9" id="KW-0472">Membrane</keyword>
<feature type="transmembrane region" description="Helical" evidence="9">
    <location>
        <begin position="438"/>
        <end position="462"/>
    </location>
</feature>
<evidence type="ECO:0000256" key="6">
    <source>
        <dbReference type="ARBA" id="ARBA00022989"/>
    </source>
</evidence>
<feature type="transmembrane region" description="Helical" evidence="9">
    <location>
        <begin position="522"/>
        <end position="540"/>
    </location>
</feature>
<protein>
    <recommendedName>
        <fullName evidence="9">Potassium-transporting ATPase potassium-binding subunit</fullName>
    </recommendedName>
    <alternativeName>
        <fullName evidence="9">ATP phosphohydrolase [potassium-transporting] A chain</fullName>
    </alternativeName>
    <alternativeName>
        <fullName evidence="9">Potassium-binding and translocating subunit A</fullName>
    </alternativeName>
    <alternativeName>
        <fullName evidence="9">Potassium-translocating ATPase A chain</fullName>
    </alternativeName>
</protein>
<comment type="similarity">
    <text evidence="9">Belongs to the KdpA family.</text>
</comment>
<name>A0A9J7BSB6_9BACT</name>
<feature type="transmembrane region" description="Helical" evidence="9">
    <location>
        <begin position="267"/>
        <end position="284"/>
    </location>
</feature>
<evidence type="ECO:0000256" key="9">
    <source>
        <dbReference type="HAMAP-Rule" id="MF_00275"/>
    </source>
</evidence>
<organism evidence="10 11">
    <name type="scientific">Occallatibacter riparius</name>
    <dbReference type="NCBI Taxonomy" id="1002689"/>
    <lineage>
        <taxon>Bacteria</taxon>
        <taxon>Pseudomonadati</taxon>
        <taxon>Acidobacteriota</taxon>
        <taxon>Terriglobia</taxon>
        <taxon>Terriglobales</taxon>
        <taxon>Acidobacteriaceae</taxon>
        <taxon>Occallatibacter</taxon>
    </lineage>
</organism>
<feature type="transmembrane region" description="Helical" evidence="9">
    <location>
        <begin position="63"/>
        <end position="84"/>
    </location>
</feature>
<dbReference type="PANTHER" id="PTHR30607:SF2">
    <property type="entry name" value="POTASSIUM-TRANSPORTING ATPASE POTASSIUM-BINDING SUBUNIT"/>
    <property type="match status" value="1"/>
</dbReference>
<dbReference type="EMBL" id="CP093313">
    <property type="protein sequence ID" value="UWZ85772.1"/>
    <property type="molecule type" value="Genomic_DNA"/>
</dbReference>
<keyword evidence="2 9" id="KW-1003">Cell membrane</keyword>
<keyword evidence="11" id="KW-1185">Reference proteome</keyword>
<dbReference type="GO" id="GO:0030955">
    <property type="term" value="F:potassium ion binding"/>
    <property type="evidence" value="ECO:0007669"/>
    <property type="project" value="UniProtKB-UniRule"/>
</dbReference>
<evidence type="ECO:0000256" key="4">
    <source>
        <dbReference type="ARBA" id="ARBA00022692"/>
    </source>
</evidence>
<sequence>MTWIGIAQILTFFVIIVAITKPIGTFMFRVFEGQRTFLHPVLGPVERLVYRVSGIRENEEQTWVRYAASLLSLSIFSFLFVYFIQRLQGFLPLNPMHFSTPQAPAGATPMTPDLAMNTAASFMTNTNWQSYSPDTTMSYLTQMAALAVQNFVSAAAGIAVAVALIRGFARHTTKTIGNFWADVVRCTVYILLPVCMLTTLFFVSQGCIQNFKGPVTAQTLENGAQQVIEQGPLASQLSIKMLGTNGGGFFNANSAHPYENPNPASNFLQLILIFSLGAGLTYMFGKAVKDTRQGWAIFTAMSALFFVGVFVCYWAEQRGNPLVTKMGVAQTYDKSQPGGNMEGKELRFGIAQSTLFATVTTDASCGAINSWHDSFTPLGGLVPLFNIQTDEVIFGGVGAGLYSMLLYVIIAVFIGGLMVGRTPEYVGKKIEQKEVKMAIIAVLATSLCILLFTALSSVAPFAKGGYWNAPGAAVANTNNNGAHGLSEILYAYSSGAGNNGSAFAGINANTPWYNLTLALDMLVGRFLFIIPALAIAGSLASKKLIPVTSGTLPTHGTLFVVLILGTVVIVGALTYFPVLSLGPIVEHFQMLNGKLF</sequence>
<proteinExistence type="inferred from homology"/>
<dbReference type="InterPro" id="IPR004623">
    <property type="entry name" value="KdpA"/>
</dbReference>
<feature type="transmembrane region" description="Helical" evidence="9">
    <location>
        <begin position="186"/>
        <end position="204"/>
    </location>
</feature>
<keyword evidence="6 9" id="KW-1133">Transmembrane helix</keyword>
<evidence type="ECO:0000256" key="3">
    <source>
        <dbReference type="ARBA" id="ARBA00022538"/>
    </source>
</evidence>
<feature type="transmembrane region" description="Helical" evidence="9">
    <location>
        <begin position="6"/>
        <end position="28"/>
    </location>
</feature>